<proteinExistence type="predicted"/>
<dbReference type="OrthoDB" id="6960201at2"/>
<dbReference type="RefSeq" id="WP_010019234.1">
    <property type="nucleotide sequence ID" value="NZ_PUFN01000004.1"/>
</dbReference>
<evidence type="ECO:0000313" key="1">
    <source>
        <dbReference type="EMBL" id="TDG74559.1"/>
    </source>
</evidence>
<dbReference type="Proteomes" id="UP000295257">
    <property type="component" value="Unassembled WGS sequence"/>
</dbReference>
<keyword evidence="2" id="KW-1185">Reference proteome</keyword>
<dbReference type="EMBL" id="PUFN01000004">
    <property type="protein sequence ID" value="TDG74559.1"/>
    <property type="molecule type" value="Genomic_DNA"/>
</dbReference>
<accession>A0A4R5NIX4</accession>
<comment type="caution">
    <text evidence="1">The sequence shown here is derived from an EMBL/GenBank/DDBJ whole genome shotgun (WGS) entry which is preliminary data.</text>
</comment>
<reference evidence="1 2" key="1">
    <citation type="journal article" date="2019" name="Appl. Microbiol. Biotechnol.">
        <title>Uncovering carbohydrate metabolism through a genotype-phenotype association study of 56 lactic acid bacteria genomes.</title>
        <authorList>
            <person name="Buron-Moles G."/>
            <person name="Chailyan A."/>
            <person name="Dolejs I."/>
            <person name="Forster J."/>
            <person name="Miks M.H."/>
        </authorList>
    </citation>
    <scope>NUCLEOTIDE SEQUENCE [LARGE SCALE GENOMIC DNA]</scope>
    <source>
        <strain evidence="1 2">ATCC 29644</strain>
    </source>
</reference>
<dbReference type="InterPro" id="IPR019650">
    <property type="entry name" value="DUF2513"/>
</dbReference>
<dbReference type="AlphaFoldDB" id="A0A4R5NIX4"/>
<protein>
    <recommendedName>
        <fullName evidence="3">DUF2513 domain-containing protein</fullName>
    </recommendedName>
</protein>
<sequence>MELDYDFVRKTLIECAESEHLQGPTNKEIRNFADENHVSLNELAFTIDKMEEAGFITGKVTYSGEGPYVILIGNLTWDCNQYLNSIRNPSIWKETKQKLIDKGVTASFSVITALATAIAKQKLGL</sequence>
<organism evidence="1 2">
    <name type="scientific">Companilactobacillus farciminis</name>
    <dbReference type="NCBI Taxonomy" id="1612"/>
    <lineage>
        <taxon>Bacteria</taxon>
        <taxon>Bacillati</taxon>
        <taxon>Bacillota</taxon>
        <taxon>Bacilli</taxon>
        <taxon>Lactobacillales</taxon>
        <taxon>Lactobacillaceae</taxon>
        <taxon>Companilactobacillus</taxon>
    </lineage>
</organism>
<dbReference type="Pfam" id="PF10711">
    <property type="entry name" value="DUF2513"/>
    <property type="match status" value="1"/>
</dbReference>
<gene>
    <name evidence="1" type="ORF">C5L30_000275</name>
</gene>
<evidence type="ECO:0000313" key="2">
    <source>
        <dbReference type="Proteomes" id="UP000295257"/>
    </source>
</evidence>
<evidence type="ECO:0008006" key="3">
    <source>
        <dbReference type="Google" id="ProtNLM"/>
    </source>
</evidence>
<name>A0A4R5NIX4_9LACO</name>